<feature type="domain" description="Rit1 N-terminal" evidence="2">
    <location>
        <begin position="28"/>
        <end position="285"/>
    </location>
</feature>
<gene>
    <name evidence="4" type="ORF">EKO04_007202</name>
</gene>
<dbReference type="Proteomes" id="UP000651452">
    <property type="component" value="Unassembled WGS sequence"/>
</dbReference>
<protein>
    <recommendedName>
        <fullName evidence="6">tRNA A64-2'-O-ribosylphosphate transferase</fullName>
    </recommendedName>
</protein>
<accession>A0A8H7IYB8</accession>
<dbReference type="GO" id="GO:0043399">
    <property type="term" value="F:tRNA adenosine(64)-2'-O-ribosylphosphate transferase activity"/>
    <property type="evidence" value="ECO:0007669"/>
    <property type="project" value="InterPro"/>
</dbReference>
<dbReference type="EMBL" id="RZGK01000012">
    <property type="protein sequence ID" value="KAF9694950.1"/>
    <property type="molecule type" value="Genomic_DNA"/>
</dbReference>
<sequence>MAQPLHQSDIIFPHLSNTPNFSSTLSSLKRSALSITNRLTSITKDSEFVTRVAASYDLPLVANERCGSWYIPLHLKTASVYFKSTDGHMGEWAFSLRRLNLQLLDVVSQHGGCVIVDSTRRGKSMPDALSKTVPFWCCVINKAVFKGEERGLELFTPPTAVSESEHAQMERRVDGFVQQFLDICKPDIQALRSKLQKPLRPMWVTQTSTLPQTTPVFPDFHPIILCTASRRVQGAEASEGGYIQGAADDHEAWSHGLTPPLFWSNKDDLLRTNEEDLPATIAELVSQDRGTDAIPTLIKPTKSLYVSSSQNVDPTSFDVVVSCTPEPLPHSLLKDAGVGAYLHLACQNGKLGSRDLRNQLPALRSLASTPDFSSKKTLICCPTGKDLSVGTALAYLCLFVNEDGTVDPQGKEGRKIDKILTKQRLSWITTSNPALNPSRATLQSVNSVLMSSEPPKTPLPSIKPPSTHDSNWTLLPPTHATNPATLLFTALPSHTWSFTRTLRSTRPTHPSGTVTGVATFTATPQPSTLLYVEQGTFTTDTGLTLSTRRKYVYQLLAPRNDLAPRIVVRFFDDDARREDVGAGGEGVGGVFVEMDELSEEEEGAGVWVARNKERHLCGEDLYAASWRFSGAMVGANIESAKKTESAGEAVKRGVWWEVRYDVKGPGKDYVSTTRYVLDIADE</sequence>
<dbReference type="PANTHER" id="PTHR31811:SF0">
    <property type="entry name" value="TRNA A64-2'-O-RIBOSYLPHOSPHATE TRANSFERASE"/>
    <property type="match status" value="1"/>
</dbReference>
<evidence type="ECO:0000313" key="4">
    <source>
        <dbReference type="EMBL" id="KAF9694950.1"/>
    </source>
</evidence>
<comment type="caution">
    <text evidence="4">The sequence shown here is derived from an EMBL/GenBank/DDBJ whole genome shotgun (WGS) entry which is preliminary data.</text>
</comment>
<reference evidence="4" key="2">
    <citation type="submission" date="2020-09" db="EMBL/GenBank/DDBJ databases">
        <title>Reference genome assembly for Australian Ascochyta lentis isolate Al4.</title>
        <authorList>
            <person name="Lee R.C."/>
            <person name="Farfan-Caceres L.M."/>
            <person name="Debler J.W."/>
            <person name="Williams A.H."/>
            <person name="Henares B.M."/>
        </authorList>
    </citation>
    <scope>NUCLEOTIDE SEQUENCE</scope>
    <source>
        <strain evidence="4">Al4</strain>
    </source>
</reference>
<evidence type="ECO:0008006" key="6">
    <source>
        <dbReference type="Google" id="ProtNLM"/>
    </source>
</evidence>
<dbReference type="AlphaFoldDB" id="A0A8H7IYB8"/>
<evidence type="ECO:0000259" key="2">
    <source>
        <dbReference type="Pfam" id="PF17184"/>
    </source>
</evidence>
<dbReference type="InterPro" id="IPR045632">
    <property type="entry name" value="DUF6314"/>
</dbReference>
<dbReference type="InterPro" id="IPR033421">
    <property type="entry name" value="Rit1_DUSP-like"/>
</dbReference>
<organism evidence="4 5">
    <name type="scientific">Ascochyta lentis</name>
    <dbReference type="NCBI Taxonomy" id="205686"/>
    <lineage>
        <taxon>Eukaryota</taxon>
        <taxon>Fungi</taxon>
        <taxon>Dikarya</taxon>
        <taxon>Ascomycota</taxon>
        <taxon>Pezizomycotina</taxon>
        <taxon>Dothideomycetes</taxon>
        <taxon>Pleosporomycetidae</taxon>
        <taxon>Pleosporales</taxon>
        <taxon>Pleosporineae</taxon>
        <taxon>Didymellaceae</taxon>
        <taxon>Ascochyta</taxon>
    </lineage>
</organism>
<dbReference type="PANTHER" id="PTHR31811">
    <property type="entry name" value="TRNA A64-2'-O-RIBOSYLPHOSPHATE TRANSFERASE"/>
    <property type="match status" value="1"/>
</dbReference>
<dbReference type="InterPro" id="IPR033449">
    <property type="entry name" value="Rit1_N"/>
</dbReference>
<dbReference type="Pfam" id="PF04179">
    <property type="entry name" value="Init_tRNA_PT"/>
    <property type="match status" value="1"/>
</dbReference>
<keyword evidence="5" id="KW-1185">Reference proteome</keyword>
<dbReference type="GO" id="GO:0019988">
    <property type="term" value="P:charged-tRNA amino acid modification"/>
    <property type="evidence" value="ECO:0007669"/>
    <property type="project" value="InterPro"/>
</dbReference>
<feature type="domain" description="DUF6314" evidence="3">
    <location>
        <begin position="495"/>
        <end position="676"/>
    </location>
</feature>
<dbReference type="Pfam" id="PF19834">
    <property type="entry name" value="DUF6314"/>
    <property type="match status" value="1"/>
</dbReference>
<evidence type="ECO:0000313" key="5">
    <source>
        <dbReference type="Proteomes" id="UP000651452"/>
    </source>
</evidence>
<reference evidence="4" key="1">
    <citation type="submission" date="2018-12" db="EMBL/GenBank/DDBJ databases">
        <authorList>
            <person name="Syme R.A."/>
            <person name="Farfan-Caceres L."/>
            <person name="Lichtenzveig J."/>
        </authorList>
    </citation>
    <scope>NUCLEOTIDE SEQUENCE</scope>
    <source>
        <strain evidence="4">Al4</strain>
    </source>
</reference>
<dbReference type="Pfam" id="PF17184">
    <property type="entry name" value="Rit1_C"/>
    <property type="match status" value="1"/>
</dbReference>
<feature type="domain" description="Rit1 DUSP-like" evidence="1">
    <location>
        <begin position="341"/>
        <end position="449"/>
    </location>
</feature>
<name>A0A8H7IYB8_9PLEO</name>
<proteinExistence type="predicted"/>
<dbReference type="GO" id="GO:0005737">
    <property type="term" value="C:cytoplasm"/>
    <property type="evidence" value="ECO:0007669"/>
    <property type="project" value="TreeGrafter"/>
</dbReference>
<dbReference type="OrthoDB" id="45256at2759"/>
<dbReference type="InterPro" id="IPR007306">
    <property type="entry name" value="Rit1"/>
</dbReference>
<evidence type="ECO:0000259" key="1">
    <source>
        <dbReference type="Pfam" id="PF04179"/>
    </source>
</evidence>
<evidence type="ECO:0000259" key="3">
    <source>
        <dbReference type="Pfam" id="PF19834"/>
    </source>
</evidence>